<gene>
    <name evidence="2" type="ORF">C1H46_030529</name>
</gene>
<dbReference type="Proteomes" id="UP000315295">
    <property type="component" value="Unassembled WGS sequence"/>
</dbReference>
<dbReference type="Pfam" id="PF00270">
    <property type="entry name" value="DEAD"/>
    <property type="match status" value="1"/>
</dbReference>
<comment type="caution">
    <text evidence="2">The sequence shown here is derived from an EMBL/GenBank/DDBJ whole genome shotgun (WGS) entry which is preliminary data.</text>
</comment>
<evidence type="ECO:0000259" key="1">
    <source>
        <dbReference type="Pfam" id="PF00270"/>
    </source>
</evidence>
<keyword evidence="3" id="KW-1185">Reference proteome</keyword>
<proteinExistence type="predicted"/>
<name>A0A540LBS8_MALBA</name>
<protein>
    <recommendedName>
        <fullName evidence="1">DEAD/DEAH-box helicase domain-containing protein</fullName>
    </recommendedName>
</protein>
<dbReference type="InterPro" id="IPR011545">
    <property type="entry name" value="DEAD/DEAH_box_helicase_dom"/>
</dbReference>
<dbReference type="Gene3D" id="3.40.50.300">
    <property type="entry name" value="P-loop containing nucleotide triphosphate hydrolases"/>
    <property type="match status" value="1"/>
</dbReference>
<dbReference type="SUPFAM" id="SSF52540">
    <property type="entry name" value="P-loop containing nucleoside triphosphate hydrolases"/>
    <property type="match status" value="1"/>
</dbReference>
<dbReference type="STRING" id="106549.A0A540LBS8"/>
<organism evidence="2 3">
    <name type="scientific">Malus baccata</name>
    <name type="common">Siberian crab apple</name>
    <name type="synonym">Pyrus baccata</name>
    <dbReference type="NCBI Taxonomy" id="106549"/>
    <lineage>
        <taxon>Eukaryota</taxon>
        <taxon>Viridiplantae</taxon>
        <taxon>Streptophyta</taxon>
        <taxon>Embryophyta</taxon>
        <taxon>Tracheophyta</taxon>
        <taxon>Spermatophyta</taxon>
        <taxon>Magnoliopsida</taxon>
        <taxon>eudicotyledons</taxon>
        <taxon>Gunneridae</taxon>
        <taxon>Pentapetalae</taxon>
        <taxon>rosids</taxon>
        <taxon>fabids</taxon>
        <taxon>Rosales</taxon>
        <taxon>Rosaceae</taxon>
        <taxon>Amygdaloideae</taxon>
        <taxon>Maleae</taxon>
        <taxon>Malus</taxon>
    </lineage>
</organism>
<sequence length="78" mass="7888">MAPSRELVQQIHSVIFKFAKALSLRFVPVYGGSGIAQQTGELKLGAAFVVCTPGVLGGVTLPGTAAVVPGMGLALVGH</sequence>
<evidence type="ECO:0000313" key="3">
    <source>
        <dbReference type="Proteomes" id="UP000315295"/>
    </source>
</evidence>
<feature type="domain" description="DEAD/DEAH-box helicase" evidence="1">
    <location>
        <begin position="1"/>
        <end position="57"/>
    </location>
</feature>
<dbReference type="EMBL" id="VIEB01000660">
    <property type="protein sequence ID" value="TQD83917.1"/>
    <property type="molecule type" value="Genomic_DNA"/>
</dbReference>
<dbReference type="GO" id="GO:0005524">
    <property type="term" value="F:ATP binding"/>
    <property type="evidence" value="ECO:0007669"/>
    <property type="project" value="InterPro"/>
</dbReference>
<dbReference type="InterPro" id="IPR027417">
    <property type="entry name" value="P-loop_NTPase"/>
</dbReference>
<reference evidence="2 3" key="1">
    <citation type="journal article" date="2019" name="G3 (Bethesda)">
        <title>Sequencing of a Wild Apple (Malus baccata) Genome Unravels the Differences Between Cultivated and Wild Apple Species Regarding Disease Resistance and Cold Tolerance.</title>
        <authorList>
            <person name="Chen X."/>
        </authorList>
    </citation>
    <scope>NUCLEOTIDE SEQUENCE [LARGE SCALE GENOMIC DNA]</scope>
    <source>
        <strain evidence="3">cv. Shandingzi</strain>
        <tissue evidence="2">Leaves</tissue>
    </source>
</reference>
<accession>A0A540LBS8</accession>
<dbReference type="AlphaFoldDB" id="A0A540LBS8"/>
<dbReference type="GO" id="GO:0003676">
    <property type="term" value="F:nucleic acid binding"/>
    <property type="evidence" value="ECO:0007669"/>
    <property type="project" value="InterPro"/>
</dbReference>
<evidence type="ECO:0000313" key="2">
    <source>
        <dbReference type="EMBL" id="TQD83917.1"/>
    </source>
</evidence>